<dbReference type="Proteomes" id="UP000004995">
    <property type="component" value="Unassembled WGS sequence"/>
</dbReference>
<dbReference type="HOGENOM" id="CLU_3377950_0_0_1"/>
<dbReference type="AlphaFoldDB" id="K3XTM4"/>
<name>K3XTM4_SETIT</name>
<reference evidence="1" key="2">
    <citation type="submission" date="2018-08" db="UniProtKB">
        <authorList>
            <consortium name="EnsemblPlants"/>
        </authorList>
    </citation>
    <scope>IDENTIFICATION</scope>
    <source>
        <strain evidence="1">Yugu1</strain>
    </source>
</reference>
<reference evidence="2" key="1">
    <citation type="journal article" date="2012" name="Nat. Biotechnol.">
        <title>Reference genome sequence of the model plant Setaria.</title>
        <authorList>
            <person name="Bennetzen J.L."/>
            <person name="Schmutz J."/>
            <person name="Wang H."/>
            <person name="Percifield R."/>
            <person name="Hawkins J."/>
            <person name="Pontaroli A.C."/>
            <person name="Estep M."/>
            <person name="Feng L."/>
            <person name="Vaughn J.N."/>
            <person name="Grimwood J."/>
            <person name="Jenkins J."/>
            <person name="Barry K."/>
            <person name="Lindquist E."/>
            <person name="Hellsten U."/>
            <person name="Deshpande S."/>
            <person name="Wang X."/>
            <person name="Wu X."/>
            <person name="Mitros T."/>
            <person name="Triplett J."/>
            <person name="Yang X."/>
            <person name="Ye C.Y."/>
            <person name="Mauro-Herrera M."/>
            <person name="Wang L."/>
            <person name="Li P."/>
            <person name="Sharma M."/>
            <person name="Sharma R."/>
            <person name="Ronald P.C."/>
            <person name="Panaud O."/>
            <person name="Kellogg E.A."/>
            <person name="Brutnell T.P."/>
            <person name="Doust A.N."/>
            <person name="Tuskan G.A."/>
            <person name="Rokhsar D."/>
            <person name="Devos K.M."/>
        </authorList>
    </citation>
    <scope>NUCLEOTIDE SEQUENCE [LARGE SCALE GENOMIC DNA]</scope>
    <source>
        <strain evidence="2">cv. Yugu1</strain>
    </source>
</reference>
<dbReference type="EnsemblPlants" id="KQL08544">
    <property type="protein sequence ID" value="KQL08544"/>
    <property type="gene ID" value="SETIT_005281mg"/>
</dbReference>
<dbReference type="EMBL" id="AGNK02003457">
    <property type="status" value="NOT_ANNOTATED_CDS"/>
    <property type="molecule type" value="Genomic_DNA"/>
</dbReference>
<dbReference type="InParanoid" id="K3XTM4"/>
<sequence length="34" mass="4005">MQERKKKRMPLGFKLSAVKQYCEKAKTAETMCKI</sequence>
<evidence type="ECO:0000313" key="1">
    <source>
        <dbReference type="EnsemblPlants" id="KQL08544"/>
    </source>
</evidence>
<evidence type="ECO:0000313" key="2">
    <source>
        <dbReference type="Proteomes" id="UP000004995"/>
    </source>
</evidence>
<keyword evidence="2" id="KW-1185">Reference proteome</keyword>
<dbReference type="Gramene" id="KQL08544">
    <property type="protein sequence ID" value="KQL08544"/>
    <property type="gene ID" value="SETIT_005281mg"/>
</dbReference>
<organism evidence="1 2">
    <name type="scientific">Setaria italica</name>
    <name type="common">Foxtail millet</name>
    <name type="synonym">Panicum italicum</name>
    <dbReference type="NCBI Taxonomy" id="4555"/>
    <lineage>
        <taxon>Eukaryota</taxon>
        <taxon>Viridiplantae</taxon>
        <taxon>Streptophyta</taxon>
        <taxon>Embryophyta</taxon>
        <taxon>Tracheophyta</taxon>
        <taxon>Spermatophyta</taxon>
        <taxon>Magnoliopsida</taxon>
        <taxon>Liliopsida</taxon>
        <taxon>Poales</taxon>
        <taxon>Poaceae</taxon>
        <taxon>PACMAD clade</taxon>
        <taxon>Panicoideae</taxon>
        <taxon>Panicodae</taxon>
        <taxon>Paniceae</taxon>
        <taxon>Cenchrinae</taxon>
        <taxon>Setaria</taxon>
    </lineage>
</organism>
<protein>
    <submittedName>
        <fullName evidence="1">Uncharacterized protein</fullName>
    </submittedName>
</protein>
<accession>K3XTM4</accession>
<proteinExistence type="predicted"/>